<organism evidence="2 3">
    <name type="scientific">Massilia phyllostachyos</name>
    <dbReference type="NCBI Taxonomy" id="2898585"/>
    <lineage>
        <taxon>Bacteria</taxon>
        <taxon>Pseudomonadati</taxon>
        <taxon>Pseudomonadota</taxon>
        <taxon>Betaproteobacteria</taxon>
        <taxon>Burkholderiales</taxon>
        <taxon>Oxalobacteraceae</taxon>
        <taxon>Telluria group</taxon>
        <taxon>Massilia</taxon>
    </lineage>
</organism>
<evidence type="ECO:0000313" key="3">
    <source>
        <dbReference type="Proteomes" id="UP001179361"/>
    </source>
</evidence>
<dbReference type="RefSeq" id="WP_231059497.1">
    <property type="nucleotide sequence ID" value="NZ_JAJNOC010000006.1"/>
</dbReference>
<comment type="caution">
    <text evidence="2">The sequence shown here is derived from an EMBL/GenBank/DDBJ whole genome shotgun (WGS) entry which is preliminary data.</text>
</comment>
<dbReference type="PANTHER" id="PTHR38743:SF2">
    <property type="entry name" value="DUF2185 DOMAIN-CONTAINING PROTEIN"/>
    <property type="match status" value="1"/>
</dbReference>
<gene>
    <name evidence="2" type="ORF">LQ564_18005</name>
</gene>
<dbReference type="Proteomes" id="UP001179361">
    <property type="component" value="Unassembled WGS sequence"/>
</dbReference>
<sequence length="114" mass="12456">MKKFALTADQIKPLATGRGGCIATDRITVDGRPVGYMVREPSTRQHDSGWCFMAGDETQDYMDDPSHHGIYDVNTIANYSPDITSLLDAPPCSAFERDAATGKLVAVMYEAPLE</sequence>
<keyword evidence="3" id="KW-1185">Reference proteome</keyword>
<evidence type="ECO:0000259" key="1">
    <source>
        <dbReference type="Pfam" id="PF09951"/>
    </source>
</evidence>
<evidence type="ECO:0000313" key="2">
    <source>
        <dbReference type="EMBL" id="MCD2518207.1"/>
    </source>
</evidence>
<feature type="domain" description="Immunity protein Imm33" evidence="1">
    <location>
        <begin position="21"/>
        <end position="105"/>
    </location>
</feature>
<accession>A0ABS8Q8X2</accession>
<reference evidence="2" key="1">
    <citation type="submission" date="2021-11" db="EMBL/GenBank/DDBJ databases">
        <title>The complete genome of Massilia sp sp. G4R7.</title>
        <authorList>
            <person name="Liu L."/>
            <person name="Yue J."/>
            <person name="Yuan J."/>
            <person name="Yang F."/>
            <person name="Li L."/>
        </authorList>
    </citation>
    <scope>NUCLEOTIDE SEQUENCE</scope>
    <source>
        <strain evidence="2">G4R7</strain>
    </source>
</reference>
<name>A0ABS8Q8X2_9BURK</name>
<dbReference type="PANTHER" id="PTHR38743">
    <property type="entry name" value="SIMILAR TO GLYOXYLASE I FAMILY PROTEIN"/>
    <property type="match status" value="1"/>
</dbReference>
<dbReference type="EMBL" id="JAJNOC010000006">
    <property type="protein sequence ID" value="MCD2518207.1"/>
    <property type="molecule type" value="Genomic_DNA"/>
</dbReference>
<proteinExistence type="predicted"/>
<dbReference type="Pfam" id="PF09951">
    <property type="entry name" value="Imm33"/>
    <property type="match status" value="1"/>
</dbReference>
<dbReference type="InterPro" id="IPR018689">
    <property type="entry name" value="Imm33_dom"/>
</dbReference>
<protein>
    <submittedName>
        <fullName evidence="2">DUF2185 domain-containing protein</fullName>
    </submittedName>
</protein>